<organism evidence="2 3">
    <name type="scientific">Natronomicrosphaera hydrolytica</name>
    <dbReference type="NCBI Taxonomy" id="3242702"/>
    <lineage>
        <taxon>Bacteria</taxon>
        <taxon>Pseudomonadati</taxon>
        <taxon>Planctomycetota</taxon>
        <taxon>Phycisphaerae</taxon>
        <taxon>Phycisphaerales</taxon>
        <taxon>Phycisphaeraceae</taxon>
        <taxon>Natronomicrosphaera</taxon>
    </lineage>
</organism>
<evidence type="ECO:0000313" key="3">
    <source>
        <dbReference type="Proteomes" id="UP001575105"/>
    </source>
</evidence>
<keyword evidence="3" id="KW-1185">Reference proteome</keyword>
<evidence type="ECO:0000313" key="2">
    <source>
        <dbReference type="EMBL" id="MFA9476772.1"/>
    </source>
</evidence>
<protein>
    <submittedName>
        <fullName evidence="2">Uncharacterized protein</fullName>
    </submittedName>
</protein>
<comment type="caution">
    <text evidence="2">The sequence shown here is derived from an EMBL/GenBank/DDBJ whole genome shotgun (WGS) entry which is preliminary data.</text>
</comment>
<dbReference type="RefSeq" id="WP_425343699.1">
    <property type="nucleotide sequence ID" value="NZ_JBGUBD010000001.1"/>
</dbReference>
<dbReference type="EMBL" id="JBGUBD010000001">
    <property type="protein sequence ID" value="MFA9476772.1"/>
    <property type="molecule type" value="Genomic_DNA"/>
</dbReference>
<sequence>MSNSSASTCPLSREQVIERYFLEHRAKLLDVAAFLDRLDRAEGSPPAEADDYRIAALLRAIDVLRDGEPGRARRVLEVFSDPSADPIPTAGAKGATGAHNPQA</sequence>
<gene>
    <name evidence="2" type="ORF">ACERK3_00560</name>
</gene>
<accession>A0ABV4U1Q4</accession>
<proteinExistence type="predicted"/>
<dbReference type="Proteomes" id="UP001575105">
    <property type="component" value="Unassembled WGS sequence"/>
</dbReference>
<evidence type="ECO:0000256" key="1">
    <source>
        <dbReference type="SAM" id="MobiDB-lite"/>
    </source>
</evidence>
<name>A0ABV4U1Q4_9BACT</name>
<feature type="region of interest" description="Disordered" evidence="1">
    <location>
        <begin position="80"/>
        <end position="103"/>
    </location>
</feature>
<reference evidence="2 3" key="1">
    <citation type="submission" date="2024-08" db="EMBL/GenBank/DDBJ databases">
        <title>Whole-genome sequencing of halo(alkali)philic microorganisms from hypersaline lakes.</title>
        <authorList>
            <person name="Sorokin D.Y."/>
            <person name="Merkel A.Y."/>
            <person name="Messina E."/>
            <person name="Yakimov M."/>
        </authorList>
    </citation>
    <scope>NUCLEOTIDE SEQUENCE [LARGE SCALE GENOMIC DNA]</scope>
    <source>
        <strain evidence="2 3">AB-hyl4</strain>
    </source>
</reference>